<dbReference type="Proteomes" id="UP001359559">
    <property type="component" value="Unassembled WGS sequence"/>
</dbReference>
<dbReference type="EMBL" id="JAYKXN010000008">
    <property type="protein sequence ID" value="KAK7263332.1"/>
    <property type="molecule type" value="Genomic_DNA"/>
</dbReference>
<comment type="caution">
    <text evidence="1">The sequence shown here is derived from an EMBL/GenBank/DDBJ whole genome shotgun (WGS) entry which is preliminary data.</text>
</comment>
<gene>
    <name evidence="1" type="ORF">RJT34_30920</name>
</gene>
<accession>A0AAN9I2F3</accession>
<organism evidence="1 2">
    <name type="scientific">Clitoria ternatea</name>
    <name type="common">Butterfly pea</name>
    <dbReference type="NCBI Taxonomy" id="43366"/>
    <lineage>
        <taxon>Eukaryota</taxon>
        <taxon>Viridiplantae</taxon>
        <taxon>Streptophyta</taxon>
        <taxon>Embryophyta</taxon>
        <taxon>Tracheophyta</taxon>
        <taxon>Spermatophyta</taxon>
        <taxon>Magnoliopsida</taxon>
        <taxon>eudicotyledons</taxon>
        <taxon>Gunneridae</taxon>
        <taxon>Pentapetalae</taxon>
        <taxon>rosids</taxon>
        <taxon>fabids</taxon>
        <taxon>Fabales</taxon>
        <taxon>Fabaceae</taxon>
        <taxon>Papilionoideae</taxon>
        <taxon>50 kb inversion clade</taxon>
        <taxon>NPAAA clade</taxon>
        <taxon>indigoferoid/millettioid clade</taxon>
        <taxon>Phaseoleae</taxon>
        <taxon>Clitoria</taxon>
    </lineage>
</organism>
<evidence type="ECO:0000313" key="2">
    <source>
        <dbReference type="Proteomes" id="UP001359559"/>
    </source>
</evidence>
<protein>
    <submittedName>
        <fullName evidence="1">Uncharacterized protein</fullName>
    </submittedName>
</protein>
<dbReference type="AlphaFoldDB" id="A0AAN9I2F3"/>
<evidence type="ECO:0000313" key="1">
    <source>
        <dbReference type="EMBL" id="KAK7263332.1"/>
    </source>
</evidence>
<proteinExistence type="predicted"/>
<sequence length="95" mass="10927">MGEDQWHKMIDDGFEARRLVGWQWWLNEGVVHIEALFDFGGCGGSRVVVVGYEGYNLEVVGGGVGEGHREKEKEKLSWRRNYYSKEEKCMHGSHP</sequence>
<reference evidence="1 2" key="1">
    <citation type="submission" date="2024-01" db="EMBL/GenBank/DDBJ databases">
        <title>The genomes of 5 underutilized Papilionoideae crops provide insights into root nodulation and disease resistance.</title>
        <authorList>
            <person name="Yuan L."/>
        </authorList>
    </citation>
    <scope>NUCLEOTIDE SEQUENCE [LARGE SCALE GENOMIC DNA]</scope>
    <source>
        <strain evidence="1">LY-2023</strain>
        <tissue evidence="1">Leaf</tissue>
    </source>
</reference>
<name>A0AAN9I2F3_CLITE</name>
<keyword evidence="2" id="KW-1185">Reference proteome</keyword>